<keyword evidence="7" id="KW-1185">Reference proteome</keyword>
<feature type="transmembrane region" description="Helical" evidence="5">
    <location>
        <begin position="77"/>
        <end position="96"/>
    </location>
</feature>
<evidence type="ECO:0000256" key="2">
    <source>
        <dbReference type="ARBA" id="ARBA00022692"/>
    </source>
</evidence>
<keyword evidence="2 5" id="KW-0812">Transmembrane</keyword>
<dbReference type="Proteomes" id="UP000181901">
    <property type="component" value="Unassembled WGS sequence"/>
</dbReference>
<reference evidence="6 7" key="1">
    <citation type="submission" date="2015-09" db="EMBL/GenBank/DDBJ databases">
        <title>Genome of Desulfovibrio dechloracetivorans BerOc1, a mercury methylating strain isolated from highly hydrocarbons and metals contaminated coastal sediments.</title>
        <authorList>
            <person name="Goni Urriza M."/>
            <person name="Gassie C."/>
            <person name="Bouchez O."/>
            <person name="Klopp C."/>
            <person name="Ranchou-Peyruse A."/>
            <person name="Remy G."/>
        </authorList>
    </citation>
    <scope>NUCLEOTIDE SEQUENCE [LARGE SCALE GENOMIC DNA]</scope>
    <source>
        <strain evidence="6 7">BerOc1</strain>
    </source>
</reference>
<evidence type="ECO:0000256" key="3">
    <source>
        <dbReference type="ARBA" id="ARBA00022989"/>
    </source>
</evidence>
<gene>
    <name evidence="6" type="primary">ecfT</name>
    <name evidence="6" type="ORF">BerOc1_00721</name>
</gene>
<accession>A0A1J5NGB7</accession>
<dbReference type="PANTHER" id="PTHR33514">
    <property type="entry name" value="PROTEIN ABCI12, CHLOROPLASTIC"/>
    <property type="match status" value="1"/>
</dbReference>
<proteinExistence type="predicted"/>
<feature type="transmembrane region" description="Helical" evidence="5">
    <location>
        <begin position="20"/>
        <end position="39"/>
    </location>
</feature>
<comment type="subcellular location">
    <subcellularLocation>
        <location evidence="1">Membrane</location>
        <topology evidence="1">Multi-pass membrane protein</topology>
    </subcellularLocation>
</comment>
<keyword evidence="3 5" id="KW-1133">Transmembrane helix</keyword>
<keyword evidence="4 5" id="KW-0472">Membrane</keyword>
<dbReference type="EMBL" id="LKAQ01000001">
    <property type="protein sequence ID" value="OIQ52247.1"/>
    <property type="molecule type" value="Genomic_DNA"/>
</dbReference>
<comment type="caution">
    <text evidence="6">The sequence shown here is derived from an EMBL/GenBank/DDBJ whole genome shotgun (WGS) entry which is preliminary data.</text>
</comment>
<feature type="transmembrane region" description="Helical" evidence="5">
    <location>
        <begin position="51"/>
        <end position="71"/>
    </location>
</feature>
<protein>
    <submittedName>
        <fullName evidence="6">Energy-coupling factor transporter transmembrane protein EcfT</fullName>
    </submittedName>
</protein>
<dbReference type="Pfam" id="PF02361">
    <property type="entry name" value="CbiQ"/>
    <property type="match status" value="1"/>
</dbReference>
<feature type="transmembrane region" description="Helical" evidence="5">
    <location>
        <begin position="159"/>
        <end position="177"/>
    </location>
</feature>
<feature type="transmembrane region" description="Helical" evidence="5">
    <location>
        <begin position="117"/>
        <end position="139"/>
    </location>
</feature>
<evidence type="ECO:0000313" key="6">
    <source>
        <dbReference type="EMBL" id="OIQ52247.1"/>
    </source>
</evidence>
<dbReference type="PANTHER" id="PTHR33514:SF13">
    <property type="entry name" value="PROTEIN ABCI12, CHLOROPLASTIC"/>
    <property type="match status" value="1"/>
</dbReference>
<evidence type="ECO:0000256" key="5">
    <source>
        <dbReference type="SAM" id="Phobius"/>
    </source>
</evidence>
<organism evidence="6 7">
    <name type="scientific">Pseudodesulfovibrio hydrargyri</name>
    <dbReference type="NCBI Taxonomy" id="2125990"/>
    <lineage>
        <taxon>Bacteria</taxon>
        <taxon>Pseudomonadati</taxon>
        <taxon>Thermodesulfobacteriota</taxon>
        <taxon>Desulfovibrionia</taxon>
        <taxon>Desulfovibrionales</taxon>
        <taxon>Desulfovibrionaceae</taxon>
    </lineage>
</organism>
<sequence length="274" mass="29323">MKGTSPGMTLFVEGRSFVHALNPLTKLAWVLLAGALAYGAPVPSSAPEARWLVCAALLALDGCLLLSAGAAPRAWGLVWRIMFPLALFMLPIHGLLYPGNRTVVWAWQGITVHREGLVFAMTVLLQVAVLLSASLLFVLCTHPADMVTAVTRAGGAPKLAFLVGSPLLMLPAMRARAATVQAAQRARGLDSEGNIFKRAKGLVPLVKPFLLGAIMDIEQRAVALEVRGFNSRSPRTAWREVADSPAQRWARRAMLAVCLGVAVYWIVVKTGLGA</sequence>
<dbReference type="InterPro" id="IPR003339">
    <property type="entry name" value="ABC/ECF_trnsptr_transmembrane"/>
</dbReference>
<evidence type="ECO:0000256" key="1">
    <source>
        <dbReference type="ARBA" id="ARBA00004141"/>
    </source>
</evidence>
<name>A0A1J5NGB7_9BACT</name>
<dbReference type="GO" id="GO:0005886">
    <property type="term" value="C:plasma membrane"/>
    <property type="evidence" value="ECO:0007669"/>
    <property type="project" value="UniProtKB-ARBA"/>
</dbReference>
<feature type="transmembrane region" description="Helical" evidence="5">
    <location>
        <begin position="249"/>
        <end position="267"/>
    </location>
</feature>
<evidence type="ECO:0000256" key="4">
    <source>
        <dbReference type="ARBA" id="ARBA00023136"/>
    </source>
</evidence>
<dbReference type="CDD" id="cd16914">
    <property type="entry name" value="EcfT"/>
    <property type="match status" value="1"/>
</dbReference>
<dbReference type="AlphaFoldDB" id="A0A1J5NGB7"/>
<dbReference type="RefSeq" id="WP_071544324.1">
    <property type="nucleotide sequence ID" value="NZ_LKAQ01000001.1"/>
</dbReference>
<evidence type="ECO:0000313" key="7">
    <source>
        <dbReference type="Proteomes" id="UP000181901"/>
    </source>
</evidence>